<evidence type="ECO:0000313" key="2">
    <source>
        <dbReference type="Proteomes" id="UP000479000"/>
    </source>
</evidence>
<reference evidence="1 2" key="1">
    <citation type="submission" date="2020-02" db="EMBL/GenBank/DDBJ databases">
        <authorList>
            <person name="Ferguson B K."/>
        </authorList>
    </citation>
    <scope>NUCLEOTIDE SEQUENCE [LARGE SCALE GENOMIC DNA]</scope>
</reference>
<evidence type="ECO:0000313" key="1">
    <source>
        <dbReference type="EMBL" id="CAB0005379.1"/>
    </source>
</evidence>
<organism evidence="1 2">
    <name type="scientific">Nesidiocoris tenuis</name>
    <dbReference type="NCBI Taxonomy" id="355587"/>
    <lineage>
        <taxon>Eukaryota</taxon>
        <taxon>Metazoa</taxon>
        <taxon>Ecdysozoa</taxon>
        <taxon>Arthropoda</taxon>
        <taxon>Hexapoda</taxon>
        <taxon>Insecta</taxon>
        <taxon>Pterygota</taxon>
        <taxon>Neoptera</taxon>
        <taxon>Paraneoptera</taxon>
        <taxon>Hemiptera</taxon>
        <taxon>Heteroptera</taxon>
        <taxon>Panheteroptera</taxon>
        <taxon>Cimicomorpha</taxon>
        <taxon>Miridae</taxon>
        <taxon>Dicyphina</taxon>
        <taxon>Nesidiocoris</taxon>
    </lineage>
</organism>
<accession>A0A6H5GVR0</accession>
<gene>
    <name evidence="1" type="ORF">NTEN_LOCUS10856</name>
</gene>
<dbReference type="OrthoDB" id="10568220at2759"/>
<proteinExistence type="predicted"/>
<dbReference type="AlphaFoldDB" id="A0A6H5GVR0"/>
<sequence>MHEKEDELFLHLEKAIRLEEDCEKKLTAGSRLELGSTSWPPRRCSSARHLILYSGAR</sequence>
<name>A0A6H5GVR0_9HEMI</name>
<feature type="non-terminal residue" evidence="1">
    <location>
        <position position="57"/>
    </location>
</feature>
<dbReference type="Proteomes" id="UP000479000">
    <property type="component" value="Unassembled WGS sequence"/>
</dbReference>
<keyword evidence="2" id="KW-1185">Reference proteome</keyword>
<protein>
    <submittedName>
        <fullName evidence="1">Uncharacterized protein</fullName>
    </submittedName>
</protein>
<dbReference type="EMBL" id="CADCXU010016338">
    <property type="protein sequence ID" value="CAB0005379.1"/>
    <property type="molecule type" value="Genomic_DNA"/>
</dbReference>